<reference evidence="18" key="1">
    <citation type="submission" date="2018-05" db="EMBL/GenBank/DDBJ databases">
        <authorList>
            <person name="Lanie J.A."/>
            <person name="Ng W.-L."/>
            <person name="Kazmierczak K.M."/>
            <person name="Andrzejewski T.M."/>
            <person name="Davidsen T.M."/>
            <person name="Wayne K.J."/>
            <person name="Tettelin H."/>
            <person name="Glass J.I."/>
            <person name="Rusch D."/>
            <person name="Podicherti R."/>
            <person name="Tsui H.-C.T."/>
            <person name="Winkler M.E."/>
        </authorList>
    </citation>
    <scope>NUCLEOTIDE SEQUENCE</scope>
</reference>
<keyword evidence="15" id="KW-0961">Cell wall biogenesis/degradation</keyword>
<keyword evidence="10" id="KW-0521">NADP</keyword>
<dbReference type="InterPro" id="IPR016166">
    <property type="entry name" value="FAD-bd_PCMH"/>
</dbReference>
<evidence type="ECO:0000256" key="9">
    <source>
        <dbReference type="ARBA" id="ARBA00022827"/>
    </source>
</evidence>
<dbReference type="NCBIfam" id="TIGR00179">
    <property type="entry name" value="murB"/>
    <property type="match status" value="1"/>
</dbReference>
<dbReference type="UniPathway" id="UPA00219"/>
<evidence type="ECO:0000256" key="1">
    <source>
        <dbReference type="ARBA" id="ARBA00001974"/>
    </source>
</evidence>
<dbReference type="PANTHER" id="PTHR21071">
    <property type="entry name" value="UDP-N-ACETYLENOLPYRUVOYLGLUCOSAMINE REDUCTASE"/>
    <property type="match status" value="1"/>
</dbReference>
<accession>A0A381TS94</accession>
<comment type="cofactor">
    <cofactor evidence="1">
        <name>FAD</name>
        <dbReference type="ChEBI" id="CHEBI:57692"/>
    </cofactor>
</comment>
<dbReference type="AlphaFoldDB" id="A0A381TS94"/>
<comment type="catalytic activity">
    <reaction evidence="16">
        <text>UDP-N-acetyl-alpha-D-muramate + NADP(+) = UDP-N-acetyl-3-O-(1-carboxyvinyl)-alpha-D-glucosamine + NADPH + H(+)</text>
        <dbReference type="Rhea" id="RHEA:12248"/>
        <dbReference type="ChEBI" id="CHEBI:15378"/>
        <dbReference type="ChEBI" id="CHEBI:57783"/>
        <dbReference type="ChEBI" id="CHEBI:58349"/>
        <dbReference type="ChEBI" id="CHEBI:68483"/>
        <dbReference type="ChEBI" id="CHEBI:70757"/>
        <dbReference type="EC" id="1.3.1.98"/>
    </reaction>
</comment>
<keyword evidence="9" id="KW-0274">FAD</keyword>
<dbReference type="InterPro" id="IPR016167">
    <property type="entry name" value="FAD-bd_PCMH_sub1"/>
</dbReference>
<evidence type="ECO:0000256" key="12">
    <source>
        <dbReference type="ARBA" id="ARBA00022984"/>
    </source>
</evidence>
<proteinExistence type="inferred from homology"/>
<gene>
    <name evidence="18" type="ORF">METZ01_LOCUS69787</name>
</gene>
<dbReference type="GO" id="GO:0008360">
    <property type="term" value="P:regulation of cell shape"/>
    <property type="evidence" value="ECO:0007669"/>
    <property type="project" value="UniProtKB-KW"/>
</dbReference>
<dbReference type="Gene3D" id="3.30.465.10">
    <property type="match status" value="1"/>
</dbReference>
<dbReference type="GO" id="GO:0071949">
    <property type="term" value="F:FAD binding"/>
    <property type="evidence" value="ECO:0007669"/>
    <property type="project" value="InterPro"/>
</dbReference>
<dbReference type="NCBIfam" id="NF010480">
    <property type="entry name" value="PRK13905.1"/>
    <property type="match status" value="1"/>
</dbReference>
<evidence type="ECO:0000313" key="18">
    <source>
        <dbReference type="EMBL" id="SVA16933.1"/>
    </source>
</evidence>
<dbReference type="GO" id="GO:0009252">
    <property type="term" value="P:peptidoglycan biosynthetic process"/>
    <property type="evidence" value="ECO:0007669"/>
    <property type="project" value="UniProtKB-UniPathway"/>
</dbReference>
<dbReference type="GO" id="GO:0051301">
    <property type="term" value="P:cell division"/>
    <property type="evidence" value="ECO:0007669"/>
    <property type="project" value="UniProtKB-KW"/>
</dbReference>
<evidence type="ECO:0000256" key="10">
    <source>
        <dbReference type="ARBA" id="ARBA00022857"/>
    </source>
</evidence>
<dbReference type="InterPro" id="IPR036635">
    <property type="entry name" value="MurB_C_sf"/>
</dbReference>
<evidence type="ECO:0000256" key="3">
    <source>
        <dbReference type="ARBA" id="ARBA00004496"/>
    </source>
</evidence>
<dbReference type="Gene3D" id="3.30.43.10">
    <property type="entry name" value="Uridine Diphospho-n-acetylenolpyruvylglucosamine Reductase, domain 2"/>
    <property type="match status" value="1"/>
</dbReference>
<dbReference type="PANTHER" id="PTHR21071:SF4">
    <property type="entry name" value="UDP-N-ACETYLENOLPYRUVOYLGLUCOSAMINE REDUCTASE"/>
    <property type="match status" value="1"/>
</dbReference>
<evidence type="ECO:0000256" key="2">
    <source>
        <dbReference type="ARBA" id="ARBA00003921"/>
    </source>
</evidence>
<evidence type="ECO:0000256" key="4">
    <source>
        <dbReference type="ARBA" id="ARBA00004752"/>
    </source>
</evidence>
<dbReference type="InterPro" id="IPR006094">
    <property type="entry name" value="Oxid_FAD_bind_N"/>
</dbReference>
<organism evidence="18">
    <name type="scientific">marine metagenome</name>
    <dbReference type="NCBI Taxonomy" id="408172"/>
    <lineage>
        <taxon>unclassified sequences</taxon>
        <taxon>metagenomes</taxon>
        <taxon>ecological metagenomes</taxon>
    </lineage>
</organism>
<comment type="pathway">
    <text evidence="4">Cell wall biogenesis; peptidoglycan biosynthesis.</text>
</comment>
<evidence type="ECO:0000256" key="7">
    <source>
        <dbReference type="ARBA" id="ARBA00022618"/>
    </source>
</evidence>
<evidence type="ECO:0000256" key="15">
    <source>
        <dbReference type="ARBA" id="ARBA00023316"/>
    </source>
</evidence>
<evidence type="ECO:0000256" key="14">
    <source>
        <dbReference type="ARBA" id="ARBA00023306"/>
    </source>
</evidence>
<feature type="domain" description="FAD-binding PCMH-type" evidence="17">
    <location>
        <begin position="19"/>
        <end position="185"/>
    </location>
</feature>
<dbReference type="InterPro" id="IPR011601">
    <property type="entry name" value="MurB_C"/>
</dbReference>
<dbReference type="Pfam" id="PF02873">
    <property type="entry name" value="MurB_C"/>
    <property type="match status" value="1"/>
</dbReference>
<dbReference type="PROSITE" id="PS51387">
    <property type="entry name" value="FAD_PCMH"/>
    <property type="match status" value="1"/>
</dbReference>
<keyword evidence="11" id="KW-0133">Cell shape</keyword>
<comment type="subcellular location">
    <subcellularLocation>
        <location evidence="3">Cytoplasm</location>
    </subcellularLocation>
</comment>
<comment type="function">
    <text evidence="2">Cell wall formation.</text>
</comment>
<keyword evidence="6" id="KW-0963">Cytoplasm</keyword>
<name>A0A381TS94_9ZZZZ</name>
<protein>
    <recommendedName>
        <fullName evidence="5">UDP-N-acetylmuramate dehydrogenase</fullName>
        <ecNumber evidence="5">1.3.1.98</ecNumber>
    </recommendedName>
</protein>
<evidence type="ECO:0000256" key="8">
    <source>
        <dbReference type="ARBA" id="ARBA00022630"/>
    </source>
</evidence>
<evidence type="ECO:0000256" key="11">
    <source>
        <dbReference type="ARBA" id="ARBA00022960"/>
    </source>
</evidence>
<dbReference type="InterPro" id="IPR003170">
    <property type="entry name" value="MurB"/>
</dbReference>
<evidence type="ECO:0000256" key="5">
    <source>
        <dbReference type="ARBA" id="ARBA00012518"/>
    </source>
</evidence>
<keyword evidence="13" id="KW-0560">Oxidoreductase</keyword>
<dbReference type="EC" id="1.3.1.98" evidence="5"/>
<dbReference type="GO" id="GO:0071555">
    <property type="term" value="P:cell wall organization"/>
    <property type="evidence" value="ECO:0007669"/>
    <property type="project" value="UniProtKB-KW"/>
</dbReference>
<evidence type="ECO:0000259" key="17">
    <source>
        <dbReference type="PROSITE" id="PS51387"/>
    </source>
</evidence>
<dbReference type="InterPro" id="IPR036318">
    <property type="entry name" value="FAD-bd_PCMH-like_sf"/>
</dbReference>
<dbReference type="GO" id="GO:0005829">
    <property type="term" value="C:cytosol"/>
    <property type="evidence" value="ECO:0007669"/>
    <property type="project" value="TreeGrafter"/>
</dbReference>
<evidence type="ECO:0000256" key="6">
    <source>
        <dbReference type="ARBA" id="ARBA00022490"/>
    </source>
</evidence>
<keyword evidence="7" id="KW-0132">Cell division</keyword>
<dbReference type="Pfam" id="PF01565">
    <property type="entry name" value="FAD_binding_4"/>
    <property type="match status" value="1"/>
</dbReference>
<dbReference type="EMBL" id="UINC01004799">
    <property type="protein sequence ID" value="SVA16933.1"/>
    <property type="molecule type" value="Genomic_DNA"/>
</dbReference>
<dbReference type="SUPFAM" id="SSF56194">
    <property type="entry name" value="Uridine diphospho-N-Acetylenolpyruvylglucosamine reductase, MurB, C-terminal domain"/>
    <property type="match status" value="1"/>
</dbReference>
<sequence>MISGTCLINELMSKHTTYGIGGPVSFYIKPKGKEELINILLFTKSKSMPVYFVGSGSNLLVSDSGIKGIVVSLDKSLKKITFLSETMIYAEGGSMLGKLVKLSMSNNLTGLESLTGVPGTLGGALIMNAGAFGGEISKCLQSVDVIKMDGTEKQYASKDIRFQYRSSSFSKDEIIVGATFILKKDDPINIKMKRQKASQGRKSSQPLRVRSAGSVFKNPENTAAGYLIDQAGLKGTVKGGAEISSIHANFFVNNGNATSDDLVSLICLTREKVLKIFGIHLDLEIKTLGFPEGTFEA</sequence>
<dbReference type="Gene3D" id="3.90.78.10">
    <property type="entry name" value="UDP-N-acetylenolpyruvoylglucosamine reductase, C-terminal domain"/>
    <property type="match status" value="1"/>
</dbReference>
<dbReference type="GO" id="GO:0008762">
    <property type="term" value="F:UDP-N-acetylmuramate dehydrogenase activity"/>
    <property type="evidence" value="ECO:0007669"/>
    <property type="project" value="UniProtKB-EC"/>
</dbReference>
<dbReference type="SUPFAM" id="SSF56176">
    <property type="entry name" value="FAD-binding/transporter-associated domain-like"/>
    <property type="match status" value="1"/>
</dbReference>
<dbReference type="InterPro" id="IPR016169">
    <property type="entry name" value="FAD-bd_PCMH_sub2"/>
</dbReference>
<dbReference type="HAMAP" id="MF_00037">
    <property type="entry name" value="MurB"/>
    <property type="match status" value="1"/>
</dbReference>
<keyword evidence="14" id="KW-0131">Cell cycle</keyword>
<keyword evidence="8" id="KW-0285">Flavoprotein</keyword>
<keyword evidence="12" id="KW-0573">Peptidoglycan synthesis</keyword>
<evidence type="ECO:0000256" key="13">
    <source>
        <dbReference type="ARBA" id="ARBA00023002"/>
    </source>
</evidence>
<evidence type="ECO:0000256" key="16">
    <source>
        <dbReference type="ARBA" id="ARBA00048914"/>
    </source>
</evidence>